<dbReference type="GO" id="GO:0009295">
    <property type="term" value="C:nucleoid"/>
    <property type="evidence" value="ECO:0007669"/>
    <property type="project" value="TreeGrafter"/>
</dbReference>
<evidence type="ECO:0000256" key="3">
    <source>
        <dbReference type="PIRNR" id="PIRNR002070"/>
    </source>
</evidence>
<evidence type="ECO:0000256" key="1">
    <source>
        <dbReference type="ARBA" id="ARBA00023125"/>
    </source>
</evidence>
<dbReference type="AlphaFoldDB" id="A0A2Z4PPM8"/>
<reference evidence="5 6" key="1">
    <citation type="submission" date="2016-06" db="EMBL/GenBank/DDBJ databases">
        <title>The sequenced genome of the ice-adhering bacterium Marinomonas primoryensis, from Antarctica.</title>
        <authorList>
            <person name="Graham L."/>
            <person name="Vance T.D.R."/>
            <person name="Davies P.L."/>
        </authorList>
    </citation>
    <scope>NUCLEOTIDE SEQUENCE [LARGE SCALE GENOMIC DNA]</scope>
    <source>
        <strain evidence="5 6">AceL</strain>
    </source>
</reference>
<feature type="compositionally biased region" description="Low complexity" evidence="4">
    <location>
        <begin position="117"/>
        <end position="129"/>
    </location>
</feature>
<dbReference type="PIRSF" id="PIRSF002070">
    <property type="entry name" value="SSB"/>
    <property type="match status" value="1"/>
</dbReference>
<evidence type="ECO:0000313" key="6">
    <source>
        <dbReference type="Proteomes" id="UP000249898"/>
    </source>
</evidence>
<evidence type="ECO:0000256" key="4">
    <source>
        <dbReference type="SAM" id="MobiDB-lite"/>
    </source>
</evidence>
<dbReference type="PROSITE" id="PS50935">
    <property type="entry name" value="SSB"/>
    <property type="match status" value="1"/>
</dbReference>
<name>A0A2Z4PPM8_9GAMM</name>
<protein>
    <recommendedName>
        <fullName evidence="2 3">Single-stranded DNA-binding protein</fullName>
        <shortName evidence="2">SSB</shortName>
    </recommendedName>
</protein>
<dbReference type="CDD" id="cd04496">
    <property type="entry name" value="SSB_OBF"/>
    <property type="match status" value="1"/>
</dbReference>
<dbReference type="InterPro" id="IPR011344">
    <property type="entry name" value="ssDNA-bd"/>
</dbReference>
<dbReference type="GO" id="GO:0003697">
    <property type="term" value="F:single-stranded DNA binding"/>
    <property type="evidence" value="ECO:0007669"/>
    <property type="project" value="UniProtKB-UniRule"/>
</dbReference>
<dbReference type="EMBL" id="CP016181">
    <property type="protein sequence ID" value="AWX99537.1"/>
    <property type="molecule type" value="Genomic_DNA"/>
</dbReference>
<dbReference type="Gene3D" id="2.40.50.140">
    <property type="entry name" value="Nucleic acid-binding proteins"/>
    <property type="match status" value="1"/>
</dbReference>
<comment type="subunit">
    <text evidence="2">Homotetramer.</text>
</comment>
<dbReference type="RefSeq" id="WP_112136360.1">
    <property type="nucleotide sequence ID" value="NZ_CP016181.1"/>
</dbReference>
<dbReference type="HAMAP" id="MF_00984">
    <property type="entry name" value="SSB"/>
    <property type="match status" value="1"/>
</dbReference>
<dbReference type="SUPFAM" id="SSF50249">
    <property type="entry name" value="Nucleic acid-binding proteins"/>
    <property type="match status" value="1"/>
</dbReference>
<gene>
    <name evidence="5" type="ORF">A8139_05660</name>
</gene>
<dbReference type="PANTHER" id="PTHR10302">
    <property type="entry name" value="SINGLE-STRANDED DNA-BINDING PROTEIN"/>
    <property type="match status" value="1"/>
</dbReference>
<dbReference type="PANTHER" id="PTHR10302:SF27">
    <property type="entry name" value="SINGLE-STRANDED DNA-BINDING PROTEIN"/>
    <property type="match status" value="1"/>
</dbReference>
<dbReference type="InterPro" id="IPR000424">
    <property type="entry name" value="Primosome_PriB/ssb"/>
</dbReference>
<sequence>MARSVNKVILIGHAARAPEVRFMPSGVAVANVQLATTETWTDRQTGDKRERTEWHRLVFMDRGNYHLGQIAGDYIKTGSKIFIEGSLRTREWVKDGIKRNTTEIVVDELLMMDSRQENQQEQNAPAQEPQPDKNAPTGGWGQQPNAYEQAHG</sequence>
<dbReference type="InterPro" id="IPR012340">
    <property type="entry name" value="NA-bd_OB-fold"/>
</dbReference>
<evidence type="ECO:0000313" key="5">
    <source>
        <dbReference type="EMBL" id="AWX99537.1"/>
    </source>
</evidence>
<dbReference type="Pfam" id="PF00436">
    <property type="entry name" value="SSB"/>
    <property type="match status" value="1"/>
</dbReference>
<dbReference type="GO" id="GO:0006260">
    <property type="term" value="P:DNA replication"/>
    <property type="evidence" value="ECO:0007669"/>
    <property type="project" value="InterPro"/>
</dbReference>
<feature type="region of interest" description="Disordered" evidence="4">
    <location>
        <begin position="115"/>
        <end position="152"/>
    </location>
</feature>
<organism evidence="5 6">
    <name type="scientific">Marinomonas primoryensis</name>
    <dbReference type="NCBI Taxonomy" id="178399"/>
    <lineage>
        <taxon>Bacteria</taxon>
        <taxon>Pseudomonadati</taxon>
        <taxon>Pseudomonadota</taxon>
        <taxon>Gammaproteobacteria</taxon>
        <taxon>Oceanospirillales</taxon>
        <taxon>Oceanospirillaceae</taxon>
        <taxon>Marinomonas</taxon>
    </lineage>
</organism>
<proteinExistence type="inferred from homology"/>
<comment type="caution">
    <text evidence="2">Lacks conserved residue(s) required for the propagation of feature annotation.</text>
</comment>
<dbReference type="Proteomes" id="UP000249898">
    <property type="component" value="Chromosome"/>
</dbReference>
<dbReference type="OrthoDB" id="9809878at2"/>
<keyword evidence="1 2" id="KW-0238">DNA-binding</keyword>
<evidence type="ECO:0000256" key="2">
    <source>
        <dbReference type="HAMAP-Rule" id="MF_00984"/>
    </source>
</evidence>
<dbReference type="NCBIfam" id="TIGR00621">
    <property type="entry name" value="ssb"/>
    <property type="match status" value="1"/>
</dbReference>
<accession>A0A2Z4PPM8</accession>